<name>A0A4E0R5J7_FASHE</name>
<feature type="compositionally biased region" description="Basic residues" evidence="1">
    <location>
        <begin position="254"/>
        <end position="270"/>
    </location>
</feature>
<keyword evidence="3" id="KW-1185">Reference proteome</keyword>
<gene>
    <name evidence="2" type="ORF">D915_008650</name>
</gene>
<proteinExistence type="predicted"/>
<evidence type="ECO:0000313" key="2">
    <source>
        <dbReference type="EMBL" id="THD20731.1"/>
    </source>
</evidence>
<sequence length="625" mass="70246">MEYTLETPSVAHGEPPMLSPGSSMLGSTSHCTEENVVFVELIPSDSLPTTPPVQNGTKDVLSRGVSSAITTGPACIQVSKLSTHGLLYRIVKPPMNLNQSNILGESEQTMSNIEDVENDESAASPCPSVTAEATVCSDSSCSDTGNPTEKCVHVRPYFKSRAIQKRPQIRSCAVQAGQLTYSRPLRKRKLVASTIEEPNSAMRKLDGSLLQVKFSHFTSLFNSLPFPPIYSVANSTKQLAPLPLPPRVPARRSVQARKRTARTTAVRKKRTPDSDQCLEDIYDGLPASRKSEIIPLCGYDRVSSICRDTFENKEDWLQDGFPKCFEICALIAQPVRLVIWLARRRLIRNRTACPQCPNPMLLRTAMVDRHIYKWACRRCGRKLSIRHGSMFIKAGVSDPHIVLILYLWSVGYPTDFLGAEIETSLSSVRWYVWLALKSCAAQLRREFKPLQGVVELHWDSFLRPTDKREGLNLLCGVERNTGKVFAVRCPRGNDKALLRRLIQANIASQPLARSIYFQQEKIFFQPGSSIMTRDMPAYTQLNLQNMGYMHYVLDREHEIALDDLVIDLSQVEDFVNTIKSFLRKQGGPGLFCKDIFLAEMIVRRTWGRNLLPMVLYSISQAYDVS</sequence>
<organism evidence="2 3">
    <name type="scientific">Fasciola hepatica</name>
    <name type="common">Liver fluke</name>
    <dbReference type="NCBI Taxonomy" id="6192"/>
    <lineage>
        <taxon>Eukaryota</taxon>
        <taxon>Metazoa</taxon>
        <taxon>Spiralia</taxon>
        <taxon>Lophotrochozoa</taxon>
        <taxon>Platyhelminthes</taxon>
        <taxon>Trematoda</taxon>
        <taxon>Digenea</taxon>
        <taxon>Plagiorchiida</taxon>
        <taxon>Echinostomata</taxon>
        <taxon>Echinostomatoidea</taxon>
        <taxon>Fasciolidae</taxon>
        <taxon>Fasciola</taxon>
    </lineage>
</organism>
<dbReference type="AlphaFoldDB" id="A0A4E0R5J7"/>
<accession>A0A4E0R5J7</accession>
<dbReference type="EMBL" id="JXXN02004270">
    <property type="protein sequence ID" value="THD20731.1"/>
    <property type="molecule type" value="Genomic_DNA"/>
</dbReference>
<feature type="region of interest" description="Disordered" evidence="1">
    <location>
        <begin position="1"/>
        <end position="26"/>
    </location>
</feature>
<evidence type="ECO:0008006" key="4">
    <source>
        <dbReference type="Google" id="ProtNLM"/>
    </source>
</evidence>
<reference evidence="2" key="1">
    <citation type="submission" date="2019-03" db="EMBL/GenBank/DDBJ databases">
        <title>Improved annotation for the trematode Fasciola hepatica.</title>
        <authorList>
            <person name="Choi Y.-J."/>
            <person name="Martin J."/>
            <person name="Mitreva M."/>
        </authorList>
    </citation>
    <scope>NUCLEOTIDE SEQUENCE [LARGE SCALE GENOMIC DNA]</scope>
</reference>
<feature type="region of interest" description="Disordered" evidence="1">
    <location>
        <begin position="243"/>
        <end position="272"/>
    </location>
</feature>
<comment type="caution">
    <text evidence="2">The sequence shown here is derived from an EMBL/GenBank/DDBJ whole genome shotgun (WGS) entry which is preliminary data.</text>
</comment>
<evidence type="ECO:0000256" key="1">
    <source>
        <dbReference type="SAM" id="MobiDB-lite"/>
    </source>
</evidence>
<dbReference type="Proteomes" id="UP000230066">
    <property type="component" value="Unassembled WGS sequence"/>
</dbReference>
<evidence type="ECO:0000313" key="3">
    <source>
        <dbReference type="Proteomes" id="UP000230066"/>
    </source>
</evidence>
<protein>
    <recommendedName>
        <fullName evidence="4">ISXO2-like transposase domain-containing protein</fullName>
    </recommendedName>
</protein>